<feature type="region of interest" description="Disordered" evidence="1">
    <location>
        <begin position="261"/>
        <end position="280"/>
    </location>
</feature>
<feature type="compositionally biased region" description="Polar residues" evidence="1">
    <location>
        <begin position="32"/>
        <end position="46"/>
    </location>
</feature>
<feature type="compositionally biased region" description="Polar residues" evidence="1">
    <location>
        <begin position="57"/>
        <end position="66"/>
    </location>
</feature>
<feature type="domain" description="C2H2-type" evidence="2">
    <location>
        <begin position="363"/>
        <end position="393"/>
    </location>
</feature>
<feature type="region of interest" description="Disordered" evidence="1">
    <location>
        <begin position="403"/>
        <end position="471"/>
    </location>
</feature>
<dbReference type="HOGENOM" id="CLU_024747_1_0_1"/>
<dbReference type="SMART" id="SM00355">
    <property type="entry name" value="ZnF_C2H2"/>
    <property type="match status" value="2"/>
</dbReference>
<feature type="compositionally biased region" description="Polar residues" evidence="1">
    <location>
        <begin position="261"/>
        <end position="270"/>
    </location>
</feature>
<dbReference type="RefSeq" id="XP_014175619.1">
    <property type="nucleotide sequence ID" value="XM_014320144.1"/>
</dbReference>
<feature type="compositionally biased region" description="Low complexity" evidence="1">
    <location>
        <begin position="461"/>
        <end position="471"/>
    </location>
</feature>
<feature type="region of interest" description="Disordered" evidence="1">
    <location>
        <begin position="1"/>
        <end position="88"/>
    </location>
</feature>
<dbReference type="Pfam" id="PF26176">
    <property type="entry name" value="zf_C2H2_17_2"/>
    <property type="match status" value="1"/>
</dbReference>
<dbReference type="Pfam" id="PF26177">
    <property type="entry name" value="zf_C2H2_17_1st"/>
    <property type="match status" value="1"/>
</dbReference>
<dbReference type="Gene3D" id="3.30.160.60">
    <property type="entry name" value="Classic Zinc Finger"/>
    <property type="match status" value="1"/>
</dbReference>
<protein>
    <submittedName>
        <fullName evidence="3">C2h2 finger domain containing protein</fullName>
    </submittedName>
</protein>
<dbReference type="GeneID" id="25977392"/>
<evidence type="ECO:0000313" key="4">
    <source>
        <dbReference type="Proteomes" id="UP000007796"/>
    </source>
</evidence>
<proteinExistence type="predicted"/>
<feature type="domain" description="C2H2-type" evidence="2">
    <location>
        <begin position="327"/>
        <end position="353"/>
    </location>
</feature>
<dbReference type="Proteomes" id="UP000007796">
    <property type="component" value="Unassembled WGS sequence"/>
</dbReference>
<name>F0XAG8_GROCL</name>
<evidence type="ECO:0000313" key="3">
    <source>
        <dbReference type="EMBL" id="EFX06137.1"/>
    </source>
</evidence>
<organism evidence="4">
    <name type="scientific">Grosmannia clavigera (strain kw1407 / UAMH 11150)</name>
    <name type="common">Blue stain fungus</name>
    <name type="synonym">Graphiocladiella clavigera</name>
    <dbReference type="NCBI Taxonomy" id="655863"/>
    <lineage>
        <taxon>Eukaryota</taxon>
        <taxon>Fungi</taxon>
        <taxon>Dikarya</taxon>
        <taxon>Ascomycota</taxon>
        <taxon>Pezizomycotina</taxon>
        <taxon>Sordariomycetes</taxon>
        <taxon>Sordariomycetidae</taxon>
        <taxon>Ophiostomatales</taxon>
        <taxon>Ophiostomataceae</taxon>
        <taxon>Leptographium</taxon>
    </lineage>
</organism>
<feature type="compositionally biased region" description="Basic and acidic residues" evidence="1">
    <location>
        <begin position="271"/>
        <end position="280"/>
    </location>
</feature>
<sequence>MNGGSWDATIEGSQNFASYSDQGDMPQDSEENTYQANSMEEYQSKWNLPPAMHRTVSRSSAGSYKNRTVRAPARRTRPGIPTELSQGAPTSAFDASVSASMSAAGYGMTDAFSANSTMATAMTSVPSVGQNYFPDASMGPSNQMLQQQYFPSLYQPSLESTYSPDGLAYVGDLGTGLDQPVQQHVDPACTQMHFEPSVLSSPLTIDTRSSRRSSLDMAPEDMWSYRPESSSPAESHDSTMSSFGPLPGAEEPMHSAMASDFSGSATMRQRSSSESDTVRDHPLYKEAIADDDGLYHCPWESESNCNHKPEKLKCNYDKFVDSHLKPYRCKNQMCENTRFSSTACLLRHEREAHAMHGHGDKPYRCTYDGCERSTMGNGFPRQWNLKDHMRRVHHDESLQMAAAATLPSPPRTSSSSHSLSKNRKRKKDSLSGHVTAGSLPSRKASSRGKGQHNAAAEADSSRSQAQMQAAAAKAQLDQSFKMWSEHTATLRDIVGNFSQPYALQTFQQLQDARTHLSFLEQIHTAMAQSQSAADLGIYGHSQQLG</sequence>
<feature type="region of interest" description="Disordered" evidence="1">
    <location>
        <begin position="200"/>
        <end position="255"/>
    </location>
</feature>
<feature type="compositionally biased region" description="Polar residues" evidence="1">
    <location>
        <begin position="227"/>
        <end position="242"/>
    </location>
</feature>
<keyword evidence="4" id="KW-1185">Reference proteome</keyword>
<dbReference type="STRING" id="655863.F0XAG8"/>
<reference evidence="3 4" key="1">
    <citation type="journal article" date="2011" name="Proc. Natl. Acad. Sci. U.S.A.">
        <title>Genome and transcriptome analyses of the mountain pine beetle-fungal symbiont Grosmannia clavigera, a lodgepole pine pathogen.</title>
        <authorList>
            <person name="DiGuistini S."/>
            <person name="Wang Y."/>
            <person name="Liao N.Y."/>
            <person name="Taylor G."/>
            <person name="Tanguay P."/>
            <person name="Feau N."/>
            <person name="Henrissat B."/>
            <person name="Chan S.K."/>
            <person name="Hesse-Orce U."/>
            <person name="Alamouti S.M."/>
            <person name="Tsui C.K.M."/>
            <person name="Docking R.T."/>
            <person name="Levasseur A."/>
            <person name="Haridas S."/>
            <person name="Robertson G."/>
            <person name="Birol I."/>
            <person name="Holt R.A."/>
            <person name="Marra M.A."/>
            <person name="Hamelin R.C."/>
            <person name="Hirst M."/>
            <person name="Jones S.J.M."/>
            <person name="Bohlmann J."/>
            <person name="Breuil C."/>
        </authorList>
    </citation>
    <scope>NUCLEOTIDE SEQUENCE [LARGE SCALE GENOMIC DNA]</scope>
    <source>
        <strain evidence="4">kw1407 / UAMH 11150</strain>
    </source>
</reference>
<accession>F0XAG8</accession>
<feature type="compositionally biased region" description="Polar residues" evidence="1">
    <location>
        <begin position="11"/>
        <end position="21"/>
    </location>
</feature>
<dbReference type="InterPro" id="IPR059095">
    <property type="entry name" value="Znf_C2H2_17_2nd"/>
</dbReference>
<dbReference type="eggNOG" id="ENOG502SNG2">
    <property type="taxonomic scope" value="Eukaryota"/>
</dbReference>
<gene>
    <name evidence="3" type="ORF">CMQ_4206</name>
</gene>
<dbReference type="OrthoDB" id="5062908at2759"/>
<dbReference type="InterPro" id="IPR013087">
    <property type="entry name" value="Znf_C2H2_type"/>
</dbReference>
<dbReference type="AlphaFoldDB" id="F0XAG8"/>
<evidence type="ECO:0000259" key="2">
    <source>
        <dbReference type="SMART" id="SM00355"/>
    </source>
</evidence>
<dbReference type="InParanoid" id="F0XAG8"/>
<evidence type="ECO:0000256" key="1">
    <source>
        <dbReference type="SAM" id="MobiDB-lite"/>
    </source>
</evidence>
<dbReference type="InterPro" id="IPR059009">
    <property type="entry name" value="Znf_C2H2_17_1st"/>
</dbReference>
<dbReference type="EMBL" id="GL629735">
    <property type="protein sequence ID" value="EFX06137.1"/>
    <property type="molecule type" value="Genomic_DNA"/>
</dbReference>